<evidence type="ECO:0000256" key="3">
    <source>
        <dbReference type="ARBA" id="ARBA00023163"/>
    </source>
</evidence>
<dbReference type="Gene3D" id="2.60.40.820">
    <property type="entry name" value="Transcription factor, T-box"/>
    <property type="match status" value="1"/>
</dbReference>
<evidence type="ECO:0000256" key="1">
    <source>
        <dbReference type="ARBA" id="ARBA00023015"/>
    </source>
</evidence>
<dbReference type="OrthoDB" id="6357117at2759"/>
<keyword evidence="2 5" id="KW-0238">DNA-binding</keyword>
<dbReference type="GO" id="GO:0006357">
    <property type="term" value="P:regulation of transcription by RNA polymerase II"/>
    <property type="evidence" value="ECO:0007669"/>
    <property type="project" value="UniProtKB-ARBA"/>
</dbReference>
<dbReference type="EMBL" id="CP045891">
    <property type="protein sequence ID" value="QQP57451.1"/>
    <property type="molecule type" value="Genomic_DNA"/>
</dbReference>
<accession>A0A7T8KK78</accession>
<organism evidence="7 8">
    <name type="scientific">Caligus rogercresseyi</name>
    <name type="common">Sea louse</name>
    <dbReference type="NCBI Taxonomy" id="217165"/>
    <lineage>
        <taxon>Eukaryota</taxon>
        <taxon>Metazoa</taxon>
        <taxon>Ecdysozoa</taxon>
        <taxon>Arthropoda</taxon>
        <taxon>Crustacea</taxon>
        <taxon>Multicrustacea</taxon>
        <taxon>Hexanauplia</taxon>
        <taxon>Copepoda</taxon>
        <taxon>Siphonostomatoida</taxon>
        <taxon>Caligidae</taxon>
        <taxon>Caligus</taxon>
    </lineage>
</organism>
<dbReference type="InterPro" id="IPR036960">
    <property type="entry name" value="T-box_sf"/>
</dbReference>
<proteinExistence type="predicted"/>
<dbReference type="GO" id="GO:0045893">
    <property type="term" value="P:positive regulation of DNA-templated transcription"/>
    <property type="evidence" value="ECO:0007669"/>
    <property type="project" value="InterPro"/>
</dbReference>
<evidence type="ECO:0000313" key="8">
    <source>
        <dbReference type="Proteomes" id="UP000595437"/>
    </source>
</evidence>
<name>A0A7T8KK78_CALRO</name>
<dbReference type="GO" id="GO:0003700">
    <property type="term" value="F:DNA-binding transcription factor activity"/>
    <property type="evidence" value="ECO:0007669"/>
    <property type="project" value="InterPro"/>
</dbReference>
<keyword evidence="8" id="KW-1185">Reference proteome</keyword>
<keyword evidence="3" id="KW-0804">Transcription</keyword>
<dbReference type="InterPro" id="IPR008967">
    <property type="entry name" value="p53-like_TF_DNA-bd_sf"/>
</dbReference>
<gene>
    <name evidence="7" type="ORF">FKW44_002453</name>
</gene>
<dbReference type="GO" id="GO:0003677">
    <property type="term" value="F:DNA binding"/>
    <property type="evidence" value="ECO:0007669"/>
    <property type="project" value="UniProtKB-UniRule"/>
</dbReference>
<dbReference type="Pfam" id="PF00907">
    <property type="entry name" value="T-box"/>
    <property type="match status" value="1"/>
</dbReference>
<evidence type="ECO:0000313" key="7">
    <source>
        <dbReference type="EMBL" id="QQP57451.1"/>
    </source>
</evidence>
<feature type="domain" description="T-box" evidence="6">
    <location>
        <begin position="81"/>
        <end position="104"/>
    </location>
</feature>
<dbReference type="InterPro" id="IPR046360">
    <property type="entry name" value="T-box_DNA-bd"/>
</dbReference>
<dbReference type="PROSITE" id="PS50252">
    <property type="entry name" value="TBOX_3"/>
    <property type="match status" value="1"/>
</dbReference>
<evidence type="ECO:0000259" key="6">
    <source>
        <dbReference type="PROSITE" id="PS50252"/>
    </source>
</evidence>
<evidence type="ECO:0000256" key="5">
    <source>
        <dbReference type="PROSITE-ProRule" id="PRU00201"/>
    </source>
</evidence>
<keyword evidence="1" id="KW-0805">Transcription regulation</keyword>
<dbReference type="GO" id="GO:0005634">
    <property type="term" value="C:nucleus"/>
    <property type="evidence" value="ECO:0007669"/>
    <property type="project" value="UniProtKB-SubCell"/>
</dbReference>
<dbReference type="SUPFAM" id="SSF49417">
    <property type="entry name" value="p53-like transcription factors"/>
    <property type="match status" value="1"/>
</dbReference>
<comment type="subcellular location">
    <subcellularLocation>
        <location evidence="5">Nucleus</location>
    </subcellularLocation>
</comment>
<sequence>MDSGVIKSGLKMTNFSIDAIMKVDKEPKDESLDLGDVEEELDVVETYEEDDVSISKKQPKKKEKMTSKFNTEEMRYVTCTLETKELWDKFHDLETEMIITKTGR</sequence>
<protein>
    <submittedName>
        <fullName evidence="7">Tbox protein H15like</fullName>
    </submittedName>
</protein>
<comment type="caution">
    <text evidence="5">Lacks conserved residue(s) required for the propagation of feature annotation.</text>
</comment>
<reference evidence="8" key="1">
    <citation type="submission" date="2021-01" db="EMBL/GenBank/DDBJ databases">
        <title>Caligus Genome Assembly.</title>
        <authorList>
            <person name="Gallardo-Escarate C."/>
        </authorList>
    </citation>
    <scope>NUCLEOTIDE SEQUENCE [LARGE SCALE GENOMIC DNA]</scope>
</reference>
<evidence type="ECO:0000256" key="4">
    <source>
        <dbReference type="ARBA" id="ARBA00023242"/>
    </source>
</evidence>
<evidence type="ECO:0000256" key="2">
    <source>
        <dbReference type="ARBA" id="ARBA00023125"/>
    </source>
</evidence>
<dbReference type="Proteomes" id="UP000595437">
    <property type="component" value="Chromosome 2"/>
</dbReference>
<keyword evidence="4 5" id="KW-0539">Nucleus</keyword>
<dbReference type="AlphaFoldDB" id="A0A7T8KK78"/>